<dbReference type="AlphaFoldDB" id="A0A6T9Y1W2"/>
<evidence type="ECO:0000313" key="2">
    <source>
        <dbReference type="Proteomes" id="UP000509458"/>
    </source>
</evidence>
<gene>
    <name evidence="1" type="ORF">ALFOR1_40464</name>
</gene>
<accession>A0A6T9Y1W2</accession>
<reference evidence="1 2" key="1">
    <citation type="submission" date="2020-06" db="EMBL/GenBank/DDBJ databases">
        <authorList>
            <person name="Duchaud E."/>
        </authorList>
    </citation>
    <scope>NUCLEOTIDE SEQUENCE [LARGE SCALE GENOMIC DNA]</scope>
    <source>
        <strain evidence="1">Alteromonas fortis</strain>
    </source>
</reference>
<dbReference type="InterPro" id="IPR023393">
    <property type="entry name" value="START-like_dom_sf"/>
</dbReference>
<proteinExistence type="predicted"/>
<dbReference type="SUPFAM" id="SSF55961">
    <property type="entry name" value="Bet v1-like"/>
    <property type="match status" value="1"/>
</dbReference>
<organism evidence="1 2">
    <name type="scientific">Alteromonas macleodii</name>
    <name type="common">Pseudoalteromonas macleodii</name>
    <dbReference type="NCBI Taxonomy" id="28108"/>
    <lineage>
        <taxon>Bacteria</taxon>
        <taxon>Pseudomonadati</taxon>
        <taxon>Pseudomonadota</taxon>
        <taxon>Gammaproteobacteria</taxon>
        <taxon>Alteromonadales</taxon>
        <taxon>Alteromonadaceae</taxon>
        <taxon>Alteromonas/Salinimonas group</taxon>
        <taxon>Alteromonas</taxon>
    </lineage>
</organism>
<protein>
    <submittedName>
        <fullName evidence="1">Polyketide cyclase / dehydrase and lipid transport family protein</fullName>
    </submittedName>
</protein>
<dbReference type="EMBL" id="LR812090">
    <property type="protein sequence ID" value="CAB9495072.1"/>
    <property type="molecule type" value="Genomic_DNA"/>
</dbReference>
<name>A0A6T9Y1W2_ALTMA</name>
<dbReference type="RefSeq" id="WP_179984343.1">
    <property type="nucleotide sequence ID" value="NZ_LR812090.1"/>
</dbReference>
<dbReference type="Proteomes" id="UP000509458">
    <property type="component" value="Chromosome"/>
</dbReference>
<sequence>MVDVHYQRVINATPQVLRDTLLDHQNLSEFFNASFKVLRAENNSEVSGGVGCVREVSILGVSFKEEIVKADTDGIEYRVVDDFPVKDHRGVIRFSAQGSLTKVSYRISCWAPWYIPNWLLTRLLQHDIAQCLNKLGARFDPR</sequence>
<dbReference type="InterPro" id="IPR019587">
    <property type="entry name" value="Polyketide_cyclase/dehydratase"/>
</dbReference>
<dbReference type="Gene3D" id="3.30.530.20">
    <property type="match status" value="1"/>
</dbReference>
<evidence type="ECO:0000313" key="1">
    <source>
        <dbReference type="EMBL" id="CAB9495072.1"/>
    </source>
</evidence>
<dbReference type="CDD" id="cd07821">
    <property type="entry name" value="PYR_PYL_RCAR_like"/>
    <property type="match status" value="1"/>
</dbReference>
<dbReference type="Pfam" id="PF10604">
    <property type="entry name" value="Polyketide_cyc2"/>
    <property type="match status" value="1"/>
</dbReference>